<evidence type="ECO:0000256" key="3">
    <source>
        <dbReference type="ARBA" id="ARBA00022737"/>
    </source>
</evidence>
<evidence type="ECO:0000256" key="4">
    <source>
        <dbReference type="ARBA" id="ARBA00022989"/>
    </source>
</evidence>
<dbReference type="InterPro" id="IPR024862">
    <property type="entry name" value="TRPV"/>
</dbReference>
<evidence type="ECO:0000256" key="1">
    <source>
        <dbReference type="ARBA" id="ARBA00004141"/>
    </source>
</evidence>
<organism evidence="8">
    <name type="scientific">Chrysotila carterae</name>
    <name type="common">Marine alga</name>
    <name type="synonym">Syracosphaera carterae</name>
    <dbReference type="NCBI Taxonomy" id="13221"/>
    <lineage>
        <taxon>Eukaryota</taxon>
        <taxon>Haptista</taxon>
        <taxon>Haptophyta</taxon>
        <taxon>Prymnesiophyceae</taxon>
        <taxon>Isochrysidales</taxon>
        <taxon>Isochrysidaceae</taxon>
        <taxon>Chrysotila</taxon>
    </lineage>
</organism>
<keyword evidence="4 6" id="KW-1133">Transmembrane helix</keyword>
<dbReference type="GO" id="GO:0005886">
    <property type="term" value="C:plasma membrane"/>
    <property type="evidence" value="ECO:0007669"/>
    <property type="project" value="TreeGrafter"/>
</dbReference>
<dbReference type="PANTHER" id="PTHR10582">
    <property type="entry name" value="TRANSIENT RECEPTOR POTENTIAL ION CHANNEL PROTEIN"/>
    <property type="match status" value="1"/>
</dbReference>
<accession>A0A7S4BLH5</accession>
<dbReference type="GO" id="GO:0098703">
    <property type="term" value="P:calcium ion import across plasma membrane"/>
    <property type="evidence" value="ECO:0007669"/>
    <property type="project" value="TreeGrafter"/>
</dbReference>
<feature type="domain" description="Ion transport" evidence="7">
    <location>
        <begin position="2"/>
        <end position="123"/>
    </location>
</feature>
<evidence type="ECO:0000256" key="6">
    <source>
        <dbReference type="SAM" id="Phobius"/>
    </source>
</evidence>
<dbReference type="PANTHER" id="PTHR10582:SF2">
    <property type="entry name" value="INACTIVE"/>
    <property type="match status" value="1"/>
</dbReference>
<proteinExistence type="predicted"/>
<comment type="subcellular location">
    <subcellularLocation>
        <location evidence="1">Membrane</location>
        <topology evidence="1">Multi-pass membrane protein</topology>
    </subcellularLocation>
</comment>
<dbReference type="GO" id="GO:0005262">
    <property type="term" value="F:calcium channel activity"/>
    <property type="evidence" value="ECO:0007669"/>
    <property type="project" value="TreeGrafter"/>
</dbReference>
<evidence type="ECO:0000256" key="2">
    <source>
        <dbReference type="ARBA" id="ARBA00022692"/>
    </source>
</evidence>
<gene>
    <name evidence="8" type="ORF">PCAR00345_LOCUS22373</name>
</gene>
<protein>
    <recommendedName>
        <fullName evidence="7">Ion transport domain-containing protein</fullName>
    </recommendedName>
</protein>
<keyword evidence="5 6" id="KW-0472">Membrane</keyword>
<name>A0A7S4BLH5_CHRCT</name>
<dbReference type="InterPro" id="IPR005821">
    <property type="entry name" value="Ion_trans_dom"/>
</dbReference>
<sequence>MLQDVYTFFLLFAAFFANYGLAMYITFPWKEGQKYIPQVPSFNNAVSALQSLVALALVGEPIDIELVDEEYNLHFPSETTGQSIDFLFFVVFYLIYIIICLVLLLNLLIAMMGNTFGTITENSTLQWRVDFARLVLKLELQAGFLTDPWFGLWSPWDLYAGDTITEDEITTRCFYFKSVEANSEGFGMGGNSSVFGEVQRSHSRLLLRCVVVPKSSGGISHTWRRDFTWSR</sequence>
<feature type="transmembrane region" description="Helical" evidence="6">
    <location>
        <begin position="6"/>
        <end position="27"/>
    </location>
</feature>
<dbReference type="EMBL" id="HBIZ01035132">
    <property type="protein sequence ID" value="CAE0769761.1"/>
    <property type="molecule type" value="Transcribed_RNA"/>
</dbReference>
<dbReference type="AlphaFoldDB" id="A0A7S4BLH5"/>
<dbReference type="Pfam" id="PF00520">
    <property type="entry name" value="Ion_trans"/>
    <property type="match status" value="1"/>
</dbReference>
<evidence type="ECO:0000313" key="8">
    <source>
        <dbReference type="EMBL" id="CAE0769761.1"/>
    </source>
</evidence>
<feature type="transmembrane region" description="Helical" evidence="6">
    <location>
        <begin position="86"/>
        <end position="109"/>
    </location>
</feature>
<evidence type="ECO:0000259" key="7">
    <source>
        <dbReference type="Pfam" id="PF00520"/>
    </source>
</evidence>
<keyword evidence="2 6" id="KW-0812">Transmembrane</keyword>
<evidence type="ECO:0000256" key="5">
    <source>
        <dbReference type="ARBA" id="ARBA00023136"/>
    </source>
</evidence>
<reference evidence="8" key="1">
    <citation type="submission" date="2021-01" db="EMBL/GenBank/DDBJ databases">
        <authorList>
            <person name="Corre E."/>
            <person name="Pelletier E."/>
            <person name="Niang G."/>
            <person name="Scheremetjew M."/>
            <person name="Finn R."/>
            <person name="Kale V."/>
            <person name="Holt S."/>
            <person name="Cochrane G."/>
            <person name="Meng A."/>
            <person name="Brown T."/>
            <person name="Cohen L."/>
        </authorList>
    </citation>
    <scope>NUCLEOTIDE SEQUENCE</scope>
    <source>
        <strain evidence="8">CCMP645</strain>
    </source>
</reference>
<keyword evidence="3" id="KW-0677">Repeat</keyword>